<protein>
    <submittedName>
        <fullName evidence="1">Uncharacterized protein</fullName>
    </submittedName>
</protein>
<gene>
    <name evidence="1" type="ORF">M404DRAFT_189208</name>
</gene>
<keyword evidence="2" id="KW-1185">Reference proteome</keyword>
<name>A0A0C3PYR9_PISTI</name>
<dbReference type="AlphaFoldDB" id="A0A0C3PYR9"/>
<sequence length="111" mass="12359">MMGSSSGQSRLGVSRERDYLAQTAHFKLPTNYPRGRVPPCLLSCYGFHGPKALPGGDLGMVLRTIAQGFRMFGHWTSCSIGVIALDGYICVAREWRRSREKAITGHLKDRF</sequence>
<dbReference type="InParanoid" id="A0A0C3PYR9"/>
<evidence type="ECO:0000313" key="1">
    <source>
        <dbReference type="EMBL" id="KIO14836.1"/>
    </source>
</evidence>
<evidence type="ECO:0000313" key="2">
    <source>
        <dbReference type="Proteomes" id="UP000054217"/>
    </source>
</evidence>
<dbReference type="EMBL" id="KN831944">
    <property type="protein sequence ID" value="KIO14836.1"/>
    <property type="molecule type" value="Genomic_DNA"/>
</dbReference>
<dbReference type="HOGENOM" id="CLU_2159426_0_0_1"/>
<reference evidence="2" key="2">
    <citation type="submission" date="2015-01" db="EMBL/GenBank/DDBJ databases">
        <title>Evolutionary Origins and Diversification of the Mycorrhizal Mutualists.</title>
        <authorList>
            <consortium name="DOE Joint Genome Institute"/>
            <consortium name="Mycorrhizal Genomics Consortium"/>
            <person name="Kohler A."/>
            <person name="Kuo A."/>
            <person name="Nagy L.G."/>
            <person name="Floudas D."/>
            <person name="Copeland A."/>
            <person name="Barry K.W."/>
            <person name="Cichocki N."/>
            <person name="Veneault-Fourrey C."/>
            <person name="LaButti K."/>
            <person name="Lindquist E.A."/>
            <person name="Lipzen A."/>
            <person name="Lundell T."/>
            <person name="Morin E."/>
            <person name="Murat C."/>
            <person name="Riley R."/>
            <person name="Ohm R."/>
            <person name="Sun H."/>
            <person name="Tunlid A."/>
            <person name="Henrissat B."/>
            <person name="Grigoriev I.V."/>
            <person name="Hibbett D.S."/>
            <person name="Martin F."/>
        </authorList>
    </citation>
    <scope>NUCLEOTIDE SEQUENCE [LARGE SCALE GENOMIC DNA]</scope>
    <source>
        <strain evidence="2">Marx 270</strain>
    </source>
</reference>
<proteinExistence type="predicted"/>
<dbReference type="Proteomes" id="UP000054217">
    <property type="component" value="Unassembled WGS sequence"/>
</dbReference>
<organism evidence="1 2">
    <name type="scientific">Pisolithus tinctorius Marx 270</name>
    <dbReference type="NCBI Taxonomy" id="870435"/>
    <lineage>
        <taxon>Eukaryota</taxon>
        <taxon>Fungi</taxon>
        <taxon>Dikarya</taxon>
        <taxon>Basidiomycota</taxon>
        <taxon>Agaricomycotina</taxon>
        <taxon>Agaricomycetes</taxon>
        <taxon>Agaricomycetidae</taxon>
        <taxon>Boletales</taxon>
        <taxon>Sclerodermatineae</taxon>
        <taxon>Pisolithaceae</taxon>
        <taxon>Pisolithus</taxon>
    </lineage>
</organism>
<reference evidence="1 2" key="1">
    <citation type="submission" date="2014-04" db="EMBL/GenBank/DDBJ databases">
        <authorList>
            <consortium name="DOE Joint Genome Institute"/>
            <person name="Kuo A."/>
            <person name="Kohler A."/>
            <person name="Costa M.D."/>
            <person name="Nagy L.G."/>
            <person name="Floudas D."/>
            <person name="Copeland A."/>
            <person name="Barry K.W."/>
            <person name="Cichocki N."/>
            <person name="Veneault-Fourrey C."/>
            <person name="LaButti K."/>
            <person name="Lindquist E.A."/>
            <person name="Lipzen A."/>
            <person name="Lundell T."/>
            <person name="Morin E."/>
            <person name="Murat C."/>
            <person name="Sun H."/>
            <person name="Tunlid A."/>
            <person name="Henrissat B."/>
            <person name="Grigoriev I.V."/>
            <person name="Hibbett D.S."/>
            <person name="Martin F."/>
            <person name="Nordberg H.P."/>
            <person name="Cantor M.N."/>
            <person name="Hua S.X."/>
        </authorList>
    </citation>
    <scope>NUCLEOTIDE SEQUENCE [LARGE SCALE GENOMIC DNA]</scope>
    <source>
        <strain evidence="1 2">Marx 270</strain>
    </source>
</reference>
<accession>A0A0C3PYR9</accession>